<accession>A0ABQ8JW78</accession>
<keyword evidence="3" id="KW-1185">Reference proteome</keyword>
<sequence>MFCTNHQIVQTFILIVAVGIVPPIVVVLVILSGFVSFKYLIVTKQQQQKRANLMLNLTMSIH</sequence>
<organism evidence="2 3">
    <name type="scientific">Dermatophagoides pteronyssinus</name>
    <name type="common">European house dust mite</name>
    <dbReference type="NCBI Taxonomy" id="6956"/>
    <lineage>
        <taxon>Eukaryota</taxon>
        <taxon>Metazoa</taxon>
        <taxon>Ecdysozoa</taxon>
        <taxon>Arthropoda</taxon>
        <taxon>Chelicerata</taxon>
        <taxon>Arachnida</taxon>
        <taxon>Acari</taxon>
        <taxon>Acariformes</taxon>
        <taxon>Sarcoptiformes</taxon>
        <taxon>Astigmata</taxon>
        <taxon>Psoroptidia</taxon>
        <taxon>Analgoidea</taxon>
        <taxon>Pyroglyphidae</taxon>
        <taxon>Dermatophagoidinae</taxon>
        <taxon>Dermatophagoides</taxon>
    </lineage>
</organism>
<keyword evidence="1" id="KW-1133">Transmembrane helix</keyword>
<proteinExistence type="predicted"/>
<dbReference type="EMBL" id="NJHN03000008">
    <property type="protein sequence ID" value="KAH9426860.1"/>
    <property type="molecule type" value="Genomic_DNA"/>
</dbReference>
<evidence type="ECO:0000256" key="1">
    <source>
        <dbReference type="SAM" id="Phobius"/>
    </source>
</evidence>
<keyword evidence="1" id="KW-0812">Transmembrane</keyword>
<evidence type="ECO:0000313" key="2">
    <source>
        <dbReference type="EMBL" id="KAH9426860.1"/>
    </source>
</evidence>
<name>A0ABQ8JW78_DERPT</name>
<feature type="transmembrane region" description="Helical" evidence="1">
    <location>
        <begin position="12"/>
        <end position="41"/>
    </location>
</feature>
<reference evidence="2 3" key="2">
    <citation type="journal article" date="2022" name="Mol. Biol. Evol.">
        <title>Comparative Genomics Reveals Insights into the Divergent Evolution of Astigmatic Mites and Household Pest Adaptations.</title>
        <authorList>
            <person name="Xiong Q."/>
            <person name="Wan A.T."/>
            <person name="Liu X."/>
            <person name="Fung C.S."/>
            <person name="Xiao X."/>
            <person name="Malainual N."/>
            <person name="Hou J."/>
            <person name="Wang L."/>
            <person name="Wang M."/>
            <person name="Yang K.Y."/>
            <person name="Cui Y."/>
            <person name="Leung E.L."/>
            <person name="Nong W."/>
            <person name="Shin S.K."/>
            <person name="Au S.W."/>
            <person name="Jeong K.Y."/>
            <person name="Chew F.T."/>
            <person name="Hui J.H."/>
            <person name="Leung T.F."/>
            <person name="Tungtrongchitr A."/>
            <person name="Zhong N."/>
            <person name="Liu Z."/>
            <person name="Tsui S.K."/>
        </authorList>
    </citation>
    <scope>NUCLEOTIDE SEQUENCE [LARGE SCALE GENOMIC DNA]</scope>
    <source>
        <strain evidence="2">Derp</strain>
    </source>
</reference>
<dbReference type="Proteomes" id="UP000887458">
    <property type="component" value="Unassembled WGS sequence"/>
</dbReference>
<evidence type="ECO:0000313" key="3">
    <source>
        <dbReference type="Proteomes" id="UP000887458"/>
    </source>
</evidence>
<comment type="caution">
    <text evidence="2">The sequence shown here is derived from an EMBL/GenBank/DDBJ whole genome shotgun (WGS) entry which is preliminary data.</text>
</comment>
<keyword evidence="1" id="KW-0472">Membrane</keyword>
<reference evidence="2 3" key="1">
    <citation type="journal article" date="2018" name="J. Allergy Clin. Immunol.">
        <title>High-quality assembly of Dermatophagoides pteronyssinus genome and transcriptome reveals a wide range of novel allergens.</title>
        <authorList>
            <person name="Liu X.Y."/>
            <person name="Yang K.Y."/>
            <person name="Wang M.Q."/>
            <person name="Kwok J.S."/>
            <person name="Zeng X."/>
            <person name="Yang Z."/>
            <person name="Xiao X.J."/>
            <person name="Lau C.P."/>
            <person name="Li Y."/>
            <person name="Huang Z.M."/>
            <person name="Ba J.G."/>
            <person name="Yim A.K."/>
            <person name="Ouyang C.Y."/>
            <person name="Ngai S.M."/>
            <person name="Chan T.F."/>
            <person name="Leung E.L."/>
            <person name="Liu L."/>
            <person name="Liu Z.G."/>
            <person name="Tsui S.K."/>
        </authorList>
    </citation>
    <scope>NUCLEOTIDE SEQUENCE [LARGE SCALE GENOMIC DNA]</scope>
    <source>
        <strain evidence="2">Derp</strain>
    </source>
</reference>
<gene>
    <name evidence="2" type="ORF">DERP_002960</name>
</gene>
<protein>
    <submittedName>
        <fullName evidence="2">Uncharacterized protein</fullName>
    </submittedName>
</protein>